<dbReference type="InterPro" id="IPR013154">
    <property type="entry name" value="ADH-like_N"/>
</dbReference>
<dbReference type="Proteomes" id="UP001589890">
    <property type="component" value="Unassembled WGS sequence"/>
</dbReference>
<dbReference type="RefSeq" id="WP_380047167.1">
    <property type="nucleotide sequence ID" value="NZ_JBHLTC010000018.1"/>
</dbReference>
<dbReference type="SMART" id="SM00829">
    <property type="entry name" value="PKS_ER"/>
    <property type="match status" value="1"/>
</dbReference>
<protein>
    <submittedName>
        <fullName evidence="2">NADP-dependent oxidoreductase</fullName>
        <ecNumber evidence="2">1.-.-.-</ecNumber>
    </submittedName>
</protein>
<evidence type="ECO:0000313" key="3">
    <source>
        <dbReference type="Proteomes" id="UP001589890"/>
    </source>
</evidence>
<dbReference type="InterPro" id="IPR011032">
    <property type="entry name" value="GroES-like_sf"/>
</dbReference>
<dbReference type="EC" id="1.-.-.-" evidence="2"/>
<dbReference type="CDD" id="cd05289">
    <property type="entry name" value="MDR_like_2"/>
    <property type="match status" value="1"/>
</dbReference>
<organism evidence="2 3">
    <name type="scientific">Kribbella deserti</name>
    <dbReference type="NCBI Taxonomy" id="1926257"/>
    <lineage>
        <taxon>Bacteria</taxon>
        <taxon>Bacillati</taxon>
        <taxon>Actinomycetota</taxon>
        <taxon>Actinomycetes</taxon>
        <taxon>Propionibacteriales</taxon>
        <taxon>Kribbellaceae</taxon>
        <taxon>Kribbella</taxon>
    </lineage>
</organism>
<dbReference type="Pfam" id="PF13602">
    <property type="entry name" value="ADH_zinc_N_2"/>
    <property type="match status" value="1"/>
</dbReference>
<keyword evidence="3" id="KW-1185">Reference proteome</keyword>
<dbReference type="PANTHER" id="PTHR44013">
    <property type="entry name" value="ZINC-TYPE ALCOHOL DEHYDROGENASE-LIKE PROTEIN C16A3.02C"/>
    <property type="match status" value="1"/>
</dbReference>
<dbReference type="InterPro" id="IPR052733">
    <property type="entry name" value="Chloroplast_QOR"/>
</dbReference>
<name>A0ABV6QKB9_9ACTN</name>
<dbReference type="Pfam" id="PF08240">
    <property type="entry name" value="ADH_N"/>
    <property type="match status" value="1"/>
</dbReference>
<accession>A0ABV6QKB9</accession>
<evidence type="ECO:0000313" key="2">
    <source>
        <dbReference type="EMBL" id="MFC0625099.1"/>
    </source>
</evidence>
<dbReference type="InterPro" id="IPR020843">
    <property type="entry name" value="ER"/>
</dbReference>
<dbReference type="Gene3D" id="3.90.180.10">
    <property type="entry name" value="Medium-chain alcohol dehydrogenases, catalytic domain"/>
    <property type="match status" value="1"/>
</dbReference>
<sequence length="310" mass="32033">MKAVRYHQYGDSEVLRYEEADRPTPGPGQVLIQVAGMAFNPVDAGIRGGYLRQVFPLEFPHIPGHDVAGTIAELGPGVVGYRVGDPVIGFLPMTASGAAAEFALAQVEALTAAPGKVDLADAAALPSTGLTAWQALFEHAGLQAGQRILINGASGAVGGFAVQLAKQAGAVVIATAGPRGLEKARAHGADEVLDYTSASVPAAITEPVDAVLNLARLDQPQLHELLDRVRPGGVFVTTVPPGLESVEGDVRAVTMFVRSDVGQLAGLVAKVDAGELRIDVSARYPLAELARVHQLSDAGKLPGKVVVTPA</sequence>
<reference evidence="2 3" key="1">
    <citation type="submission" date="2024-09" db="EMBL/GenBank/DDBJ databases">
        <authorList>
            <person name="Sun Q."/>
            <person name="Mori K."/>
        </authorList>
    </citation>
    <scope>NUCLEOTIDE SEQUENCE [LARGE SCALE GENOMIC DNA]</scope>
    <source>
        <strain evidence="2 3">CGMCC 1.15906</strain>
    </source>
</reference>
<comment type="caution">
    <text evidence="2">The sequence shown here is derived from an EMBL/GenBank/DDBJ whole genome shotgun (WGS) entry which is preliminary data.</text>
</comment>
<proteinExistence type="predicted"/>
<dbReference type="SUPFAM" id="SSF50129">
    <property type="entry name" value="GroES-like"/>
    <property type="match status" value="1"/>
</dbReference>
<feature type="domain" description="Enoyl reductase (ER)" evidence="1">
    <location>
        <begin position="10"/>
        <end position="307"/>
    </location>
</feature>
<keyword evidence="2" id="KW-0560">Oxidoreductase</keyword>
<dbReference type="PANTHER" id="PTHR44013:SF1">
    <property type="entry name" value="ZINC-TYPE ALCOHOL DEHYDROGENASE-LIKE PROTEIN C16A3.02C"/>
    <property type="match status" value="1"/>
</dbReference>
<dbReference type="GO" id="GO:0016491">
    <property type="term" value="F:oxidoreductase activity"/>
    <property type="evidence" value="ECO:0007669"/>
    <property type="project" value="UniProtKB-KW"/>
</dbReference>
<dbReference type="EMBL" id="JBHLTC010000018">
    <property type="protein sequence ID" value="MFC0625099.1"/>
    <property type="molecule type" value="Genomic_DNA"/>
</dbReference>
<evidence type="ECO:0000259" key="1">
    <source>
        <dbReference type="SMART" id="SM00829"/>
    </source>
</evidence>
<dbReference type="Gene3D" id="3.40.50.720">
    <property type="entry name" value="NAD(P)-binding Rossmann-like Domain"/>
    <property type="match status" value="1"/>
</dbReference>
<dbReference type="InterPro" id="IPR036291">
    <property type="entry name" value="NAD(P)-bd_dom_sf"/>
</dbReference>
<dbReference type="SUPFAM" id="SSF51735">
    <property type="entry name" value="NAD(P)-binding Rossmann-fold domains"/>
    <property type="match status" value="1"/>
</dbReference>
<gene>
    <name evidence="2" type="ORF">ACFFGN_13555</name>
</gene>